<dbReference type="EMBL" id="KJ410133">
    <property type="protein sequence ID" value="AHJ86594.1"/>
    <property type="molecule type" value="Genomic_DNA"/>
</dbReference>
<dbReference type="OrthoDB" id="24121at10239"/>
<organism evidence="2 3">
    <name type="scientific">Mycobacterium phage Jolie2</name>
    <dbReference type="NCBI Taxonomy" id="1458831"/>
    <lineage>
        <taxon>Viruses</taxon>
        <taxon>Duplodnaviria</taxon>
        <taxon>Heunggongvirae</taxon>
        <taxon>Uroviricota</taxon>
        <taxon>Caudoviricetes</taxon>
        <taxon>Gclasvirinae</taxon>
        <taxon>Jolieduovirus</taxon>
        <taxon>Jolieduovirus jolie2</taxon>
    </lineage>
</organism>
<sequence>MGLITDLPEDLPSTNALDNVEDDEQDQAPEKGTGERAEIYLSGAHVCTLDDAPGNRQRITLMCEVEVTEEAVRANGDDDVPIRKVRRIGDMYLPGTKRPPTNEEIKAMADAAKAKAAAERAEAEEAERAEKEHNEPPMFDEEGEPVDPDAPKPPADDEDQGDAEPAPADPAVVEFSDRKPK</sequence>
<dbReference type="Proteomes" id="UP000203363">
    <property type="component" value="Segment"/>
</dbReference>
<feature type="region of interest" description="Disordered" evidence="1">
    <location>
        <begin position="1"/>
        <end position="34"/>
    </location>
</feature>
<evidence type="ECO:0000256" key="1">
    <source>
        <dbReference type="SAM" id="MobiDB-lite"/>
    </source>
</evidence>
<dbReference type="RefSeq" id="YP_009009701.1">
    <property type="nucleotide sequence ID" value="NC_023604.1"/>
</dbReference>
<feature type="compositionally biased region" description="Basic and acidic residues" evidence="1">
    <location>
        <begin position="109"/>
        <end position="135"/>
    </location>
</feature>
<keyword evidence="3" id="KW-1185">Reference proteome</keyword>
<reference evidence="2 3" key="1">
    <citation type="journal article" date="2014" name="Genome Announc.">
        <title>Complete genome sequences of nine mycobacteriophages.</title>
        <authorList>
            <person name="Franceschelli J.J."/>
            <person name="Suarez C.A."/>
            <person name="Teran L."/>
            <person name="Raya R.R."/>
            <person name="Morbidoni H.R."/>
        </authorList>
    </citation>
    <scope>NUCLEOTIDE SEQUENCE [LARGE SCALE GENOMIC DNA]</scope>
</reference>
<feature type="compositionally biased region" description="Acidic residues" evidence="1">
    <location>
        <begin position="138"/>
        <end position="147"/>
    </location>
</feature>
<gene>
    <name evidence="2" type="ORF">Jolie2_44</name>
</gene>
<dbReference type="KEGG" id="vg:18506195"/>
<evidence type="ECO:0000313" key="3">
    <source>
        <dbReference type="Proteomes" id="UP000203363"/>
    </source>
</evidence>
<dbReference type="GeneID" id="18506195"/>
<name>W8E9G8_9CAUD</name>
<accession>W8E9G8</accession>
<feature type="region of interest" description="Disordered" evidence="1">
    <location>
        <begin position="109"/>
        <end position="181"/>
    </location>
</feature>
<proteinExistence type="predicted"/>
<protein>
    <submittedName>
        <fullName evidence="2">Uncharacterized protein</fullName>
    </submittedName>
</protein>
<evidence type="ECO:0000313" key="2">
    <source>
        <dbReference type="EMBL" id="AHJ86594.1"/>
    </source>
</evidence>